<evidence type="ECO:0000313" key="2">
    <source>
        <dbReference type="Proteomes" id="UP000799754"/>
    </source>
</evidence>
<organism evidence="1 2">
    <name type="scientific">Macroventuria anomochaeta</name>
    <dbReference type="NCBI Taxonomy" id="301207"/>
    <lineage>
        <taxon>Eukaryota</taxon>
        <taxon>Fungi</taxon>
        <taxon>Dikarya</taxon>
        <taxon>Ascomycota</taxon>
        <taxon>Pezizomycotina</taxon>
        <taxon>Dothideomycetes</taxon>
        <taxon>Pleosporomycetidae</taxon>
        <taxon>Pleosporales</taxon>
        <taxon>Pleosporineae</taxon>
        <taxon>Didymellaceae</taxon>
        <taxon>Macroventuria</taxon>
    </lineage>
</organism>
<keyword evidence="2" id="KW-1185">Reference proteome</keyword>
<gene>
    <name evidence="1" type="ORF">BU25DRAFT_442338</name>
</gene>
<protein>
    <submittedName>
        <fullName evidence="1">Uncharacterized protein</fullName>
    </submittedName>
</protein>
<comment type="caution">
    <text evidence="1">The sequence shown here is derived from an EMBL/GenBank/DDBJ whole genome shotgun (WGS) entry which is preliminary data.</text>
</comment>
<dbReference type="EMBL" id="MU006734">
    <property type="protein sequence ID" value="KAF2623865.1"/>
    <property type="molecule type" value="Genomic_DNA"/>
</dbReference>
<sequence>MSTRIPAWRRLGLALQSEARSGVAVTESTASHGGETQPVATPDAEKETQKPSESSIEPAQNGKSSRLGKRKHHHEAAEESEPTTSKKSRTVAEDDHAREDAVVHAPIGTQEDHAMPDTTTNEPSLATPAKGDPNYRQGKKKKPKLTPKDRKKLAQQKEPAPSPAEAVPVRTRATLLASTEVDHLPAPSFSTPQKHQPILRDRSKDSSGSPPRTDRRKSVAFTPDTKRVDGDSGQTWFKKWAAEQKGEEPEAIEQPSFTSAPVTTEEPKEAAETERKEKKKKKKKDKKDKTSSKEKEAAAFAASTAAKEEQVAAQPASQPAKPSKDSKSQSAAAAKGKKKDPSVYISYLTQYYNDRDNWKFNKAKQNDVVDNALNIFRIPDQHSEALLEYIKGLKGAGVIERLKEKTLAIIKELDAEDAKAPADMDADAQKAAKEAALQERVTKERKRRKVEGDVESFATHPNGNAYIRRMRRSRAEALLSALGRTAPILPAPKPTTSINPMAQNLAPQQRARKSKRRTDISSDESSSDSSSDDSSSDDSDSESEAGNSSDSDSGSASGTSSSSDSNGSNGSNSDSDTKIQTHMSLSQLPAELIEQITSYLDLSSFRSFRLTTSHYRTQATHIFKHRFFITQHLQWTKASLQRLVDISAHPDVGNALHHLIIDATPKYSLELWKTRRRSADAGHMTPVTDDEDGSKLINRLNGEFEELQEEAEEVAKWFNETRFDVKCLTTVFSRLTNLESITFSYTGMESRFSKFSHRYCSTSQHEMSRPFISTLAALATSGVKVKHIKIHDENRHGAVSIGRLECLAPSLRYFDAALSNLEILQLNLRDWRSPDSGFELERTRAPFVVRFLAKCRNVRSLELSCYSALEEDLFGEMARHCELEKLERCRLDLFRIARAHNLLSFLAPSSTSLVTLELEHVLLADPEVSWADVFACLADSTTCLAGLKKLELNRLFTQRLSSPTTSLIIEGENWREECKDRGCRYMESEAARMWDAGAVLYPFVGLGSYV</sequence>
<evidence type="ECO:0000313" key="1">
    <source>
        <dbReference type="EMBL" id="KAF2623865.1"/>
    </source>
</evidence>
<reference evidence="1" key="1">
    <citation type="journal article" date="2020" name="Stud. Mycol.">
        <title>101 Dothideomycetes genomes: a test case for predicting lifestyles and emergence of pathogens.</title>
        <authorList>
            <person name="Haridas S."/>
            <person name="Albert R."/>
            <person name="Binder M."/>
            <person name="Bloem J."/>
            <person name="Labutti K."/>
            <person name="Salamov A."/>
            <person name="Andreopoulos B."/>
            <person name="Baker S."/>
            <person name="Barry K."/>
            <person name="Bills G."/>
            <person name="Bluhm B."/>
            <person name="Cannon C."/>
            <person name="Castanera R."/>
            <person name="Culley D."/>
            <person name="Daum C."/>
            <person name="Ezra D."/>
            <person name="Gonzalez J."/>
            <person name="Henrissat B."/>
            <person name="Kuo A."/>
            <person name="Liang C."/>
            <person name="Lipzen A."/>
            <person name="Lutzoni F."/>
            <person name="Magnuson J."/>
            <person name="Mondo S."/>
            <person name="Nolan M."/>
            <person name="Ohm R."/>
            <person name="Pangilinan J."/>
            <person name="Park H.-J."/>
            <person name="Ramirez L."/>
            <person name="Alfaro M."/>
            <person name="Sun H."/>
            <person name="Tritt A."/>
            <person name="Yoshinaga Y."/>
            <person name="Zwiers L.-H."/>
            <person name="Turgeon B."/>
            <person name="Goodwin S."/>
            <person name="Spatafora J."/>
            <person name="Crous P."/>
            <person name="Grigoriev I."/>
        </authorList>
    </citation>
    <scope>NUCLEOTIDE SEQUENCE</scope>
    <source>
        <strain evidence="1">CBS 525.71</strain>
    </source>
</reference>
<proteinExistence type="predicted"/>
<name>A0ACB6RPI9_9PLEO</name>
<accession>A0ACB6RPI9</accession>
<dbReference type="Proteomes" id="UP000799754">
    <property type="component" value="Unassembled WGS sequence"/>
</dbReference>